<protein>
    <submittedName>
        <fullName evidence="1">Phage major tail tube protein</fullName>
    </submittedName>
</protein>
<name>A0A1A9RES3_EIKCO</name>
<organism evidence="1 2">
    <name type="scientific">Eikenella corrodens</name>
    <dbReference type="NCBI Taxonomy" id="539"/>
    <lineage>
        <taxon>Bacteria</taxon>
        <taxon>Pseudomonadati</taxon>
        <taxon>Pseudomonadota</taxon>
        <taxon>Betaproteobacteria</taxon>
        <taxon>Neisseriales</taxon>
        <taxon>Neisseriaceae</taxon>
        <taxon>Eikenella</taxon>
    </lineage>
</organism>
<dbReference type="InterPro" id="IPR006498">
    <property type="entry name" value="Tail_tube"/>
</dbReference>
<sequence length="169" mass="18726">MKMPRILKGFNLFVDGENQYGVIADVTRPKIARKTEDYTPGGAMMEMTVVHGFEKMELEITSKGYDADMLRSMTSSINGKLIRYQGALQQEDGGAYQELKGEARGRIIEADPGSDKQGEGGEHKFKIALVYWKETLDGQEILELDVLANKASFGGKDERAGLRKALGMM</sequence>
<dbReference type="Proteomes" id="UP000078003">
    <property type="component" value="Unassembled WGS sequence"/>
</dbReference>
<dbReference type="RefSeq" id="WP_064104459.1">
    <property type="nucleotide sequence ID" value="NZ_LXSF01000006.1"/>
</dbReference>
<comment type="caution">
    <text evidence="1">The sequence shown here is derived from an EMBL/GenBank/DDBJ whole genome shotgun (WGS) entry which is preliminary data.</text>
</comment>
<gene>
    <name evidence="1" type="ORF">A7P85_06380</name>
</gene>
<evidence type="ECO:0000313" key="1">
    <source>
        <dbReference type="EMBL" id="OAM16337.1"/>
    </source>
</evidence>
<evidence type="ECO:0000313" key="2">
    <source>
        <dbReference type="Proteomes" id="UP000078003"/>
    </source>
</evidence>
<dbReference type="EMBL" id="LXSF01000006">
    <property type="protein sequence ID" value="OAM16337.1"/>
    <property type="molecule type" value="Genomic_DNA"/>
</dbReference>
<reference evidence="2" key="1">
    <citation type="submission" date="2016-05" db="EMBL/GenBank/DDBJ databases">
        <title>Draft genome of Corynebacterium afermentans subsp. afermentans LCDC 88199T.</title>
        <authorList>
            <person name="Bernier A.-M."/>
            <person name="Bernard K."/>
        </authorList>
    </citation>
    <scope>NUCLEOTIDE SEQUENCE [LARGE SCALE GENOMIC DNA]</scope>
    <source>
        <strain evidence="2">NML01-0328</strain>
    </source>
</reference>
<dbReference type="AlphaFoldDB" id="A0A1A9RES3"/>
<accession>A0A1A9RES3</accession>
<dbReference type="NCBIfam" id="TIGR01611">
    <property type="entry name" value="tail_tube"/>
    <property type="match status" value="1"/>
</dbReference>
<proteinExistence type="predicted"/>
<dbReference type="Pfam" id="PF04985">
    <property type="entry name" value="Phage_tube"/>
    <property type="match status" value="1"/>
</dbReference>